<sequence>MSFDTGTVVTIVLFLITAIATAITTAVNWAIKVGFSKPIATLTDAIDDLKEILGHIKDDTQVQFKEHEVHLAKLDEQIRTLFERNERL</sequence>
<proteinExistence type="predicted"/>
<protein>
    <submittedName>
        <fullName evidence="3">Uncharacterized protein</fullName>
    </submittedName>
</protein>
<dbReference type="Proteomes" id="UP000728106">
    <property type="component" value="Unassembled WGS sequence"/>
</dbReference>
<keyword evidence="4" id="KW-1185">Reference proteome</keyword>
<keyword evidence="1" id="KW-1133">Transmembrane helix</keyword>
<dbReference type="EMBL" id="JAAOCP010000001">
    <property type="protein sequence ID" value="MBJ7637887.1"/>
    <property type="molecule type" value="Genomic_DNA"/>
</dbReference>
<dbReference type="Proteomes" id="UP000808038">
    <property type="component" value="Unassembled WGS sequence"/>
</dbReference>
<feature type="transmembrane region" description="Helical" evidence="1">
    <location>
        <begin position="6"/>
        <end position="31"/>
    </location>
</feature>
<reference evidence="3" key="1">
    <citation type="submission" date="2020-02" db="EMBL/GenBank/DDBJ databases">
        <authorList>
            <person name="Fontana A."/>
            <person name="Patrone V."/>
            <person name="Morelli L."/>
        </authorList>
    </citation>
    <scope>NUCLEOTIDE SEQUENCE</scope>
    <source>
        <strain evidence="2">CCUG 30943</strain>
        <strain evidence="3">CCUG 43002</strain>
    </source>
</reference>
<organism evidence="3 4">
    <name type="scientific">Weissella confusa</name>
    <name type="common">Lactobacillus confusus</name>
    <dbReference type="NCBI Taxonomy" id="1583"/>
    <lineage>
        <taxon>Bacteria</taxon>
        <taxon>Bacillati</taxon>
        <taxon>Bacillota</taxon>
        <taxon>Bacilli</taxon>
        <taxon>Lactobacillales</taxon>
        <taxon>Lactobacillaceae</taxon>
        <taxon>Weissella</taxon>
    </lineage>
</organism>
<evidence type="ECO:0000313" key="4">
    <source>
        <dbReference type="Proteomes" id="UP000728106"/>
    </source>
</evidence>
<dbReference type="EMBL" id="JAAOCX010000001">
    <property type="protein sequence ID" value="MBJ7631705.1"/>
    <property type="molecule type" value="Genomic_DNA"/>
</dbReference>
<evidence type="ECO:0000256" key="1">
    <source>
        <dbReference type="SAM" id="Phobius"/>
    </source>
</evidence>
<dbReference type="AlphaFoldDB" id="A0A4Z0RP31"/>
<gene>
    <name evidence="3" type="ORF">HAU20_00420</name>
    <name evidence="2" type="ORF">HAU43_01060</name>
</gene>
<keyword evidence="1" id="KW-0812">Transmembrane</keyword>
<evidence type="ECO:0000313" key="2">
    <source>
        <dbReference type="EMBL" id="MBJ7631705.1"/>
    </source>
</evidence>
<dbReference type="RefSeq" id="WP_003609414.1">
    <property type="nucleotide sequence ID" value="NZ_JAAOCP010000001.1"/>
</dbReference>
<keyword evidence="1" id="KW-0472">Membrane</keyword>
<name>A0A4Z0RP31_WEICO</name>
<reference evidence="3 4" key="2">
    <citation type="journal article" date="2021" name="Int. J. Food Microbiol.">
        <title>Safety demonstration of a microbial species for use in the food chain: Weissella confusa.</title>
        <authorList>
            <person name="Bourdichon F."/>
            <person name="Patrone V."/>
            <person name="Fontana A."/>
            <person name="Milani G."/>
            <person name="Morelli L."/>
        </authorList>
    </citation>
    <scope>NUCLEOTIDE SEQUENCE [LARGE SCALE GENOMIC DNA]</scope>
    <source>
        <strain evidence="2">CCUG 30943</strain>
        <strain evidence="3 4">CCUG 43002</strain>
    </source>
</reference>
<accession>A0A4Z0RP31</accession>
<comment type="caution">
    <text evidence="3">The sequence shown here is derived from an EMBL/GenBank/DDBJ whole genome shotgun (WGS) entry which is preliminary data.</text>
</comment>
<evidence type="ECO:0000313" key="3">
    <source>
        <dbReference type="EMBL" id="MBJ7637887.1"/>
    </source>
</evidence>